<feature type="transmembrane region" description="Helical" evidence="10">
    <location>
        <begin position="136"/>
        <end position="156"/>
    </location>
</feature>
<evidence type="ECO:0000256" key="5">
    <source>
        <dbReference type="ARBA" id="ARBA00022741"/>
    </source>
</evidence>
<comment type="caution">
    <text evidence="12">The sequence shown here is derived from an EMBL/GenBank/DDBJ whole genome shotgun (WGS) entry which is preliminary data.</text>
</comment>
<keyword evidence="13" id="KW-1185">Reference proteome</keyword>
<organism evidence="12 13">
    <name type="scientific">Kineosporia succinea</name>
    <dbReference type="NCBI Taxonomy" id="84632"/>
    <lineage>
        <taxon>Bacteria</taxon>
        <taxon>Bacillati</taxon>
        <taxon>Actinomycetota</taxon>
        <taxon>Actinomycetes</taxon>
        <taxon>Kineosporiales</taxon>
        <taxon>Kineosporiaceae</taxon>
        <taxon>Kineosporia</taxon>
    </lineage>
</organism>
<dbReference type="RefSeq" id="WP_307240006.1">
    <property type="nucleotide sequence ID" value="NZ_JAUSQZ010000001.1"/>
</dbReference>
<dbReference type="InterPro" id="IPR036890">
    <property type="entry name" value="HATPase_C_sf"/>
</dbReference>
<feature type="region of interest" description="Disordered" evidence="9">
    <location>
        <begin position="1"/>
        <end position="22"/>
    </location>
</feature>
<dbReference type="Gene3D" id="3.30.565.10">
    <property type="entry name" value="Histidine kinase-like ATPase, C-terminal domain"/>
    <property type="match status" value="1"/>
</dbReference>
<dbReference type="PANTHER" id="PTHR24421">
    <property type="entry name" value="NITRATE/NITRITE SENSOR PROTEIN NARX-RELATED"/>
    <property type="match status" value="1"/>
</dbReference>
<evidence type="ECO:0000256" key="3">
    <source>
        <dbReference type="ARBA" id="ARBA00022553"/>
    </source>
</evidence>
<proteinExistence type="predicted"/>
<evidence type="ECO:0000256" key="4">
    <source>
        <dbReference type="ARBA" id="ARBA00022679"/>
    </source>
</evidence>
<gene>
    <name evidence="12" type="ORF">J2S57_001579</name>
</gene>
<keyword evidence="7" id="KW-0067">ATP-binding</keyword>
<protein>
    <recommendedName>
        <fullName evidence="2">histidine kinase</fullName>
        <ecNumber evidence="2">2.7.13.3</ecNumber>
    </recommendedName>
</protein>
<keyword evidence="4" id="KW-0808">Transferase</keyword>
<dbReference type="Proteomes" id="UP001235712">
    <property type="component" value="Unassembled WGS sequence"/>
</dbReference>
<feature type="domain" description="Signal transduction histidine kinase subgroup 3 dimerisation and phosphoacceptor" evidence="11">
    <location>
        <begin position="408"/>
        <end position="473"/>
    </location>
</feature>
<keyword evidence="3" id="KW-0597">Phosphoprotein</keyword>
<accession>A0ABT9P158</accession>
<evidence type="ECO:0000259" key="11">
    <source>
        <dbReference type="Pfam" id="PF07730"/>
    </source>
</evidence>
<dbReference type="EMBL" id="JAUSQZ010000001">
    <property type="protein sequence ID" value="MDP9825830.1"/>
    <property type="molecule type" value="Genomic_DNA"/>
</dbReference>
<keyword evidence="8" id="KW-0902">Two-component regulatory system</keyword>
<feature type="transmembrane region" description="Helical" evidence="10">
    <location>
        <begin position="23"/>
        <end position="45"/>
    </location>
</feature>
<dbReference type="Pfam" id="PF07730">
    <property type="entry name" value="HisKA_3"/>
    <property type="match status" value="1"/>
</dbReference>
<evidence type="ECO:0000256" key="2">
    <source>
        <dbReference type="ARBA" id="ARBA00012438"/>
    </source>
</evidence>
<evidence type="ECO:0000313" key="12">
    <source>
        <dbReference type="EMBL" id="MDP9825830.1"/>
    </source>
</evidence>
<dbReference type="EC" id="2.7.13.3" evidence="2"/>
<evidence type="ECO:0000256" key="6">
    <source>
        <dbReference type="ARBA" id="ARBA00022777"/>
    </source>
</evidence>
<evidence type="ECO:0000256" key="8">
    <source>
        <dbReference type="ARBA" id="ARBA00023012"/>
    </source>
</evidence>
<feature type="transmembrane region" description="Helical" evidence="10">
    <location>
        <begin position="51"/>
        <end position="71"/>
    </location>
</feature>
<feature type="transmembrane region" description="Helical" evidence="10">
    <location>
        <begin position="215"/>
        <end position="239"/>
    </location>
</feature>
<dbReference type="PANTHER" id="PTHR24421:SF10">
    <property type="entry name" value="NITRATE_NITRITE SENSOR PROTEIN NARQ"/>
    <property type="match status" value="1"/>
</dbReference>
<evidence type="ECO:0000256" key="1">
    <source>
        <dbReference type="ARBA" id="ARBA00000085"/>
    </source>
</evidence>
<evidence type="ECO:0000256" key="7">
    <source>
        <dbReference type="ARBA" id="ARBA00022840"/>
    </source>
</evidence>
<evidence type="ECO:0000256" key="10">
    <source>
        <dbReference type="SAM" id="Phobius"/>
    </source>
</evidence>
<feature type="transmembrane region" description="Helical" evidence="10">
    <location>
        <begin position="185"/>
        <end position="203"/>
    </location>
</feature>
<comment type="catalytic activity">
    <reaction evidence="1">
        <text>ATP + protein L-histidine = ADP + protein N-phospho-L-histidine.</text>
        <dbReference type="EC" id="2.7.13.3"/>
    </reaction>
</comment>
<evidence type="ECO:0000313" key="13">
    <source>
        <dbReference type="Proteomes" id="UP001235712"/>
    </source>
</evidence>
<name>A0ABT9P158_9ACTN</name>
<reference evidence="12 13" key="1">
    <citation type="submission" date="2023-07" db="EMBL/GenBank/DDBJ databases">
        <title>Sequencing the genomes of 1000 actinobacteria strains.</title>
        <authorList>
            <person name="Klenk H.-P."/>
        </authorList>
    </citation>
    <scope>NUCLEOTIDE SEQUENCE [LARGE SCALE GENOMIC DNA]</scope>
    <source>
        <strain evidence="12 13">DSM 44388</strain>
    </source>
</reference>
<feature type="transmembrane region" description="Helical" evidence="10">
    <location>
        <begin position="100"/>
        <end position="124"/>
    </location>
</feature>
<evidence type="ECO:0000256" key="9">
    <source>
        <dbReference type="SAM" id="MobiDB-lite"/>
    </source>
</evidence>
<dbReference type="GO" id="GO:0016301">
    <property type="term" value="F:kinase activity"/>
    <property type="evidence" value="ECO:0007669"/>
    <property type="project" value="UniProtKB-KW"/>
</dbReference>
<keyword evidence="5" id="KW-0547">Nucleotide-binding</keyword>
<dbReference type="InterPro" id="IPR050482">
    <property type="entry name" value="Sensor_HK_TwoCompSys"/>
</dbReference>
<dbReference type="InterPro" id="IPR011712">
    <property type="entry name" value="Sig_transdc_His_kin_sub3_dim/P"/>
</dbReference>
<sequence length="593" mass="64000">MRTTSLAPTSQQRPPPLSPSRQWSHTLAVTGALTLLGAFVFGPLWREYPEVAAGSILFTAMFSGAGAILWSEPGHRRTAVLLVLAGQFWALGWSEEWRVSPFPLVSGISSYVALSLAVWAMFRYPDPALMNRVERVFVRVLAVTVIGGILAETVTMRPEWKDYDPGTLWITLHADRALHDAIGEVMQTVQVLLVAGFLLLWMVRIRRMRGLDRELLAPMALAAPAAGLAAAAVPVARLFGLSGTRMDTVYAFQPAVLAVVPLAFLVSVVRRRLADNAVLTLIQQVQRRPTPEAVQTALRTALRDATLRVRYWAPDLNAYVDVTGTPIDEPVDQSGGDRLELVVTAPAGGPLAVIDADAVLRRHPHVVSNALAASGLALENAQLQAAVLGRLSQVRQVRMQAVQAGVAERRRVERDLHDGAQQRLLALRLVLAASDSPDLSDSSRERLRSMSHQIALALNELRDLARGIHPAVLSQAGLSAAIEAMAQQQPLVVDADLPAGRFPAATEETAYYLICAALKGAAEQSGARVSIRGHETDGVLTIEVEDDGRRPAQMRLDAELPGMLDRVRALGGDIMFSTLSRGGSLMVAAIPCA</sequence>
<feature type="transmembrane region" description="Helical" evidence="10">
    <location>
        <begin position="251"/>
        <end position="269"/>
    </location>
</feature>
<keyword evidence="10" id="KW-0812">Transmembrane</keyword>
<keyword evidence="10" id="KW-1133">Transmembrane helix</keyword>
<keyword evidence="10" id="KW-0472">Membrane</keyword>
<keyword evidence="6 12" id="KW-0418">Kinase</keyword>